<dbReference type="InterPro" id="IPR027277">
    <property type="entry name" value="NadC/ModD"/>
</dbReference>
<evidence type="ECO:0000256" key="4">
    <source>
        <dbReference type="ARBA" id="ARBA00011218"/>
    </source>
</evidence>
<dbReference type="GO" id="GO:0034213">
    <property type="term" value="P:quinolinate catabolic process"/>
    <property type="evidence" value="ECO:0007669"/>
    <property type="project" value="TreeGrafter"/>
</dbReference>
<accession>A0A3G1AYN8</accession>
<gene>
    <name evidence="12" type="ORF">SU86_000025</name>
</gene>
<dbReference type="Gene3D" id="3.20.20.70">
    <property type="entry name" value="Aldolase class I"/>
    <property type="match status" value="1"/>
</dbReference>
<dbReference type="Pfam" id="PF01729">
    <property type="entry name" value="QRPTase_C"/>
    <property type="match status" value="1"/>
</dbReference>
<dbReference type="PANTHER" id="PTHR32179">
    <property type="entry name" value="NICOTINATE-NUCLEOTIDE PYROPHOSPHORYLASE [CARBOXYLATING]"/>
    <property type="match status" value="1"/>
</dbReference>
<proteinExistence type="inferred from homology"/>
<evidence type="ECO:0000259" key="10">
    <source>
        <dbReference type="Pfam" id="PF01729"/>
    </source>
</evidence>
<keyword evidence="6 9" id="KW-0328">Glycosyltransferase</keyword>
<comment type="similarity">
    <text evidence="3 9">Belongs to the NadC/ModD family.</text>
</comment>
<dbReference type="KEGG" id="tah:SU86_000025"/>
<organism evidence="12 13">
    <name type="scientific">Candidatus Nitrosotenuis cloacae</name>
    <dbReference type="NCBI Taxonomy" id="1603555"/>
    <lineage>
        <taxon>Archaea</taxon>
        <taxon>Nitrososphaerota</taxon>
        <taxon>Candidatus Nitrosotenuis</taxon>
    </lineage>
</organism>
<dbReference type="PIRSF" id="PIRSF006250">
    <property type="entry name" value="NadC_ModD"/>
    <property type="match status" value="1"/>
</dbReference>
<dbReference type="OrthoDB" id="115072at2157"/>
<dbReference type="UniPathway" id="UPA00253">
    <property type="reaction ID" value="UER00331"/>
</dbReference>
<dbReference type="RefSeq" id="WP_048187362.1">
    <property type="nucleotide sequence ID" value="NZ_CP011097.1"/>
</dbReference>
<feature type="domain" description="Quinolinate phosphoribosyl transferase C-terminal" evidence="10">
    <location>
        <begin position="104"/>
        <end position="273"/>
    </location>
</feature>
<dbReference type="InterPro" id="IPR037128">
    <property type="entry name" value="Quinolinate_PRibosylTase_N_sf"/>
</dbReference>
<name>A0A3G1AYN8_9ARCH</name>
<dbReference type="Proteomes" id="UP000266745">
    <property type="component" value="Chromosome"/>
</dbReference>
<dbReference type="InterPro" id="IPR022412">
    <property type="entry name" value="Quinolinate_PRibosylTrfase_N"/>
</dbReference>
<dbReference type="EMBL" id="CP011097">
    <property type="protein sequence ID" value="AJZ75048.1"/>
    <property type="molecule type" value="Genomic_DNA"/>
</dbReference>
<evidence type="ECO:0000256" key="5">
    <source>
        <dbReference type="ARBA" id="ARBA00022642"/>
    </source>
</evidence>
<dbReference type="CDD" id="cd01572">
    <property type="entry name" value="QPRTase"/>
    <property type="match status" value="1"/>
</dbReference>
<dbReference type="InterPro" id="IPR036068">
    <property type="entry name" value="Nicotinate_pribotase-like_C"/>
</dbReference>
<evidence type="ECO:0000256" key="9">
    <source>
        <dbReference type="PIRNR" id="PIRNR006250"/>
    </source>
</evidence>
<evidence type="ECO:0000256" key="8">
    <source>
        <dbReference type="ARBA" id="ARBA00047445"/>
    </source>
</evidence>
<dbReference type="FunFam" id="3.90.1170.20:FF:000001">
    <property type="entry name" value="Nicotinate-nucleotide diphosphorylase (Carboxylating)"/>
    <property type="match status" value="1"/>
</dbReference>
<evidence type="ECO:0000313" key="12">
    <source>
        <dbReference type="EMBL" id="AJZ75048.1"/>
    </source>
</evidence>
<evidence type="ECO:0000313" key="13">
    <source>
        <dbReference type="Proteomes" id="UP000266745"/>
    </source>
</evidence>
<dbReference type="GeneID" id="24874761"/>
<comment type="catalytic activity">
    <reaction evidence="8 9">
        <text>nicotinate beta-D-ribonucleotide + CO2 + diphosphate = quinolinate + 5-phospho-alpha-D-ribose 1-diphosphate + 2 H(+)</text>
        <dbReference type="Rhea" id="RHEA:12733"/>
        <dbReference type="ChEBI" id="CHEBI:15378"/>
        <dbReference type="ChEBI" id="CHEBI:16526"/>
        <dbReference type="ChEBI" id="CHEBI:29959"/>
        <dbReference type="ChEBI" id="CHEBI:33019"/>
        <dbReference type="ChEBI" id="CHEBI:57502"/>
        <dbReference type="ChEBI" id="CHEBI:58017"/>
        <dbReference type="EC" id="2.4.2.19"/>
    </reaction>
</comment>
<protein>
    <recommendedName>
        <fullName evidence="9">Nicotinate-nucleotide pyrophosphorylase [carboxylating]</fullName>
        <ecNumber evidence="9">2.4.2.19</ecNumber>
    </recommendedName>
    <alternativeName>
        <fullName evidence="9">Quinolinate phosphoribosyltransferase [decarboxylating]</fullName>
    </alternativeName>
</protein>
<dbReference type="GO" id="GO:0004514">
    <property type="term" value="F:nicotinate-nucleotide diphosphorylase (carboxylating) activity"/>
    <property type="evidence" value="ECO:0007669"/>
    <property type="project" value="UniProtKB-EC"/>
</dbReference>
<evidence type="ECO:0000259" key="11">
    <source>
        <dbReference type="Pfam" id="PF02749"/>
    </source>
</evidence>
<keyword evidence="13" id="KW-1185">Reference proteome</keyword>
<dbReference type="SUPFAM" id="SSF51690">
    <property type="entry name" value="Nicotinate/Quinolinate PRTase C-terminal domain-like"/>
    <property type="match status" value="1"/>
</dbReference>
<dbReference type="InterPro" id="IPR013785">
    <property type="entry name" value="Aldolase_TIM"/>
</dbReference>
<comment type="pathway">
    <text evidence="2 9">Cofactor biosynthesis; NAD(+) biosynthesis; nicotinate D-ribonucleotide from quinolinate: step 1/1.</text>
</comment>
<dbReference type="PANTHER" id="PTHR32179:SF3">
    <property type="entry name" value="NICOTINATE-NUCLEOTIDE PYROPHOSPHORYLASE [CARBOXYLATING]"/>
    <property type="match status" value="1"/>
</dbReference>
<evidence type="ECO:0000256" key="1">
    <source>
        <dbReference type="ARBA" id="ARBA00003237"/>
    </source>
</evidence>
<dbReference type="GO" id="GO:0009435">
    <property type="term" value="P:NAD+ biosynthetic process"/>
    <property type="evidence" value="ECO:0007669"/>
    <property type="project" value="UniProtKB-UniPathway"/>
</dbReference>
<reference evidence="12 13" key="1">
    <citation type="journal article" date="2016" name="Sci. Rep.">
        <title>A novel ammonia-oxidizing archaeon from wastewater treatment plant: Its enrichment, physiological and genomic characteristics.</title>
        <authorList>
            <person name="Li Y."/>
            <person name="Ding K."/>
            <person name="Wen X."/>
            <person name="Zhang B."/>
            <person name="Shen B."/>
            <person name="Yang Y."/>
        </authorList>
    </citation>
    <scope>NUCLEOTIDE SEQUENCE [LARGE SCALE GENOMIC DNA]</scope>
    <source>
        <strain evidence="12 13">SAT1</strain>
    </source>
</reference>
<feature type="domain" description="Quinolinate phosphoribosyl transferase N-terminal" evidence="11">
    <location>
        <begin position="21"/>
        <end position="102"/>
    </location>
</feature>
<evidence type="ECO:0000256" key="2">
    <source>
        <dbReference type="ARBA" id="ARBA00004893"/>
    </source>
</evidence>
<dbReference type="FunFam" id="3.20.20.70:FF:000030">
    <property type="entry name" value="Nicotinate-nucleotide pyrophosphorylase, carboxylating"/>
    <property type="match status" value="1"/>
</dbReference>
<keyword evidence="5 9" id="KW-0662">Pyridine nucleotide biosynthesis</keyword>
<sequence length="277" mass="30414">MQLDTKRELARFLAEDINKGDITSSLLSTKKINARIVARQLGIVAGARHVKEIFAMKGCTVQILKKDGNIIKANQTLLRITGPAKSVLSCERTALNLLSRMSGIATATNELVRQIKSVSKNTELYSTRKTAPGLRLFDKEAIEIGGGKKHRVTLSDMIMIKDNHIASEGSIISLIKKAKKRAKTFEVEVDTREDAILAASLGVPIMMLDNFSPIMIRQTISDLQKIGLRKNIRLEASGGINAKNIKDYARTGVDMISVGSITNSVQAIDFSLEVPRR</sequence>
<comment type="subunit">
    <text evidence="4 9">Hexamer formed by 3 homodimers.</text>
</comment>
<dbReference type="STRING" id="1603555.SU86_000025"/>
<dbReference type="AlphaFoldDB" id="A0A3G1AYN8"/>
<keyword evidence="7 9" id="KW-0808">Transferase</keyword>
<evidence type="ECO:0000256" key="3">
    <source>
        <dbReference type="ARBA" id="ARBA00009400"/>
    </source>
</evidence>
<dbReference type="NCBIfam" id="TIGR00078">
    <property type="entry name" value="nadC"/>
    <property type="match status" value="1"/>
</dbReference>
<dbReference type="EC" id="2.4.2.19" evidence="9"/>
<dbReference type="Gene3D" id="3.90.1170.20">
    <property type="entry name" value="Quinolinate phosphoribosyl transferase, N-terminal domain"/>
    <property type="match status" value="1"/>
</dbReference>
<evidence type="ECO:0000256" key="7">
    <source>
        <dbReference type="ARBA" id="ARBA00022679"/>
    </source>
</evidence>
<dbReference type="InterPro" id="IPR002638">
    <property type="entry name" value="Quinolinate_PRibosylTrfase_C"/>
</dbReference>
<evidence type="ECO:0000256" key="6">
    <source>
        <dbReference type="ARBA" id="ARBA00022676"/>
    </source>
</evidence>
<dbReference type="SUPFAM" id="SSF54675">
    <property type="entry name" value="Nicotinate/Quinolinate PRTase N-terminal domain-like"/>
    <property type="match status" value="1"/>
</dbReference>
<dbReference type="InterPro" id="IPR004393">
    <property type="entry name" value="NadC"/>
</dbReference>
<comment type="function">
    <text evidence="1 9">Involved in the catabolism of quinolinic acid (QA).</text>
</comment>
<dbReference type="Pfam" id="PF02749">
    <property type="entry name" value="QRPTase_N"/>
    <property type="match status" value="1"/>
</dbReference>
<dbReference type="GO" id="GO:0005737">
    <property type="term" value="C:cytoplasm"/>
    <property type="evidence" value="ECO:0007669"/>
    <property type="project" value="TreeGrafter"/>
</dbReference>